<comment type="similarity">
    <text evidence="2">Belongs to the thiolase-like superfamily. Thiolase family.</text>
</comment>
<dbReference type="PANTHER" id="PTHR38045">
    <property type="entry name" value="CHROMOSOME 1, WHOLE GENOME SHOTGUN SEQUENCE"/>
    <property type="match status" value="1"/>
</dbReference>
<feature type="compositionally biased region" description="Low complexity" evidence="5">
    <location>
        <begin position="1268"/>
        <end position="1306"/>
    </location>
</feature>
<keyword evidence="6" id="KW-0472">Membrane</keyword>
<dbReference type="Proteomes" id="UP000183567">
    <property type="component" value="Unassembled WGS sequence"/>
</dbReference>
<feature type="domain" description="Thiolase C-terminal" evidence="8">
    <location>
        <begin position="295"/>
        <end position="375"/>
    </location>
</feature>
<keyword evidence="11" id="KW-1185">Reference proteome</keyword>
<dbReference type="Pfam" id="PF02803">
    <property type="entry name" value="Thiolase_C"/>
    <property type="match status" value="1"/>
</dbReference>
<protein>
    <recommendedName>
        <fullName evidence="12">Thiolase N-terminal domain-containing protein</fullName>
    </recommendedName>
</protein>
<feature type="region of interest" description="Disordered" evidence="5">
    <location>
        <begin position="1443"/>
        <end position="1492"/>
    </location>
</feature>
<sequence>MALQRLKQLSSHLTGSSATGLTALEQKHPDDVVITMAIRSPLTKAKKGALKDTKTDELLLEMFKQAITKSHVDPNAIGDICVGTVLTADPVYQARGAALAAGIPESVPVQVVNRFCSSGLMAATVISNQIRSGQIEIGLAVGIESMSQNPDQGAPPQSEVVASNATAKDCTNPMGWTSENVAKDFGISREVMDEFSAKSYQRAEHAEKAGYFAKEIVPFTVYEKDPTTGVRRTVVVTKDDGIRYGTTQETLSKIRPAFPQWGEARTTGGNASQITDGAAAIMMMTRRKAEELGLKILGKHVSTAVAGCPPRVMGIGPVYAIPMVLRNTGLSTEDVDLYEINEAFASQYIYCIRELGLNPEKVNVNGGAIAFGHPLDEYIQKLHSFGHFDVYRNWDGLSFTLPSAQRTGQNSAAMAANYDTLNTHPRNSPYGSGDPYYNESSGYITPQRPPKKTISKWVKFGIPVAIVIIAAAVLGGVLGTRGSKNSSSQSAAAAATSAISVKNDLGHFATATDSQYLLPIYPMTTNTAAFTTPTFVSTTNTNLAWPQDPFQPSNPSPTQVRSDRPRIIAPSYMWQALPNLINNDPYLSGWNDTIFGNASQYMALPPVVYFLDGGNGILDPAREIKQRVKAFSYVYRLTNDTKWLDRTYAELQNAAGNLTGGWGPANYTKWNPTHFLDTAELTAAYAIAYDWLYDAWTADQRSSIMYTMIEYGLSNGIIAYSSNDPLAFGWWTNNTEGNWNCVCNNGLTMGALAILGDDTTGTAAQLLSMTIPDALQNCALAPSSDGTWSETANYWYFGTTGHAEMASSLLTATGSAYDLTTVNPDFELTGLYHMYVSGPGSLFNYGDCGPNKYSTTANAMMFYGQQYNKPQYQLFQRDQFDAADPWSMFWYNPTVTGAFWDGLALDYFFDNSTDQWGSMRSSWTDENALYVAVKAGTLQGHQTHNDLDCGDFVVDALGVRWFGELGSGNYNAEGYFSSDAQNSERWLYYRKMTEGQNTILVDQQNQNVLAAPTIRHDSSGTVQGSSTVMNVPSDSSAYFVADLSSAYFNSTTFSRGVHLINGRKQVLIQDEINTQGTVMWRAHTNATVSLSADNLTATLTIGSATTTVQLLNPPSGAQFSTMEAVRFATDPAVPAGNPDQPNDASTAVTRFILLTTLAIDSWTSPLLGSSSDLILNRSSSLAASSSHHFLSDIPLVIKNMVTIIPKFRISLLLCTLLLSLVIESDAKAFDSPHQVSHNRFLKKRAPAPQLGGPNPQPIIGAGADPTVSSTETTPSASAATASAAASTSTSSSSSTPSPSSSTSATSSGGLLGSIVSGLLPTTSTSVSSSSSTSSSSSSSTQSTSSSVQTSAVAPSATAAPTQVVSPTSATVVYVTDTSSASASASATPTSLSSSSTGITHTALIVFIVIAASVGGSIIIWTIIRKWKFGKSSNFDDRMQPIDWQPSAEDGSDIPGMNRRHSNASSFHSGHAPGGSGTTVLNPIPDHDFTPGPANLAPVGGYADLARGPSPQPMMQELARGPSFSHQYQSDPYGVPLHHGGYGTGY</sequence>
<keyword evidence="6" id="KW-0812">Transmembrane</keyword>
<evidence type="ECO:0000256" key="2">
    <source>
        <dbReference type="ARBA" id="ARBA00010982"/>
    </source>
</evidence>
<dbReference type="PANTHER" id="PTHR38045:SF1">
    <property type="entry name" value="HEPARINASE II_III-LIKE PROTEIN"/>
    <property type="match status" value="1"/>
</dbReference>
<dbReference type="InterPro" id="IPR016039">
    <property type="entry name" value="Thiolase-like"/>
</dbReference>
<dbReference type="NCBIfam" id="TIGR01930">
    <property type="entry name" value="AcCoA-C-Actrans"/>
    <property type="match status" value="1"/>
</dbReference>
<evidence type="ECO:0000259" key="9">
    <source>
        <dbReference type="Pfam" id="PF07940"/>
    </source>
</evidence>
<accession>A0A1J8QX67</accession>
<keyword evidence="3" id="KW-0808">Transferase</keyword>
<dbReference type="GO" id="GO:0016829">
    <property type="term" value="F:lyase activity"/>
    <property type="evidence" value="ECO:0007669"/>
    <property type="project" value="InterPro"/>
</dbReference>
<dbReference type="SUPFAM" id="SSF48230">
    <property type="entry name" value="Chondroitin AC/alginate lyase"/>
    <property type="match status" value="1"/>
</dbReference>
<dbReference type="OrthoDB" id="3476529at2759"/>
<reference evidence="10 11" key="1">
    <citation type="submission" date="2016-03" db="EMBL/GenBank/DDBJ databases">
        <title>Comparative genomics of the ectomycorrhizal sister species Rhizopogon vinicolor and Rhizopogon vesiculosus (Basidiomycota: Boletales) reveals a divergence of the mating type B locus.</title>
        <authorList>
            <person name="Mujic A.B."/>
            <person name="Kuo A."/>
            <person name="Tritt A."/>
            <person name="Lipzen A."/>
            <person name="Chen C."/>
            <person name="Johnson J."/>
            <person name="Sharma A."/>
            <person name="Barry K."/>
            <person name="Grigoriev I.V."/>
            <person name="Spatafora J.W."/>
        </authorList>
    </citation>
    <scope>NUCLEOTIDE SEQUENCE [LARGE SCALE GENOMIC DNA]</scope>
    <source>
        <strain evidence="10 11">AM-OR11-056</strain>
    </source>
</reference>
<evidence type="ECO:0000256" key="4">
    <source>
        <dbReference type="ARBA" id="ARBA00023315"/>
    </source>
</evidence>
<feature type="region of interest" description="Disordered" evidence="5">
    <location>
        <begin position="1245"/>
        <end position="1306"/>
    </location>
</feature>
<dbReference type="InterPro" id="IPR012480">
    <property type="entry name" value="Hepar_II_III_C"/>
</dbReference>
<evidence type="ECO:0000259" key="8">
    <source>
        <dbReference type="Pfam" id="PF02803"/>
    </source>
</evidence>
<evidence type="ECO:0008006" key="12">
    <source>
        <dbReference type="Google" id="ProtNLM"/>
    </source>
</evidence>
<evidence type="ECO:0000313" key="10">
    <source>
        <dbReference type="EMBL" id="OJA16236.1"/>
    </source>
</evidence>
<name>A0A1J8QX67_9AGAM</name>
<dbReference type="GO" id="GO:0016747">
    <property type="term" value="F:acyltransferase activity, transferring groups other than amino-acyl groups"/>
    <property type="evidence" value="ECO:0007669"/>
    <property type="project" value="InterPro"/>
</dbReference>
<dbReference type="STRING" id="180088.A0A1J8QX67"/>
<evidence type="ECO:0000256" key="5">
    <source>
        <dbReference type="SAM" id="MobiDB-lite"/>
    </source>
</evidence>
<dbReference type="CDD" id="cd00751">
    <property type="entry name" value="thiolase"/>
    <property type="match status" value="1"/>
</dbReference>
<gene>
    <name evidence="10" type="ORF">AZE42_00058</name>
</gene>
<dbReference type="InterPro" id="IPR020617">
    <property type="entry name" value="Thiolase_C"/>
</dbReference>
<dbReference type="EMBL" id="LVVM01002679">
    <property type="protein sequence ID" value="OJA16236.1"/>
    <property type="molecule type" value="Genomic_DNA"/>
</dbReference>
<dbReference type="Gene3D" id="1.50.10.100">
    <property type="entry name" value="Chondroitin AC/alginate lyase"/>
    <property type="match status" value="1"/>
</dbReference>
<dbReference type="InterPro" id="IPR002155">
    <property type="entry name" value="Thiolase"/>
</dbReference>
<keyword evidence="6" id="KW-1133">Transmembrane helix</keyword>
<evidence type="ECO:0000256" key="1">
    <source>
        <dbReference type="ARBA" id="ARBA00004196"/>
    </source>
</evidence>
<dbReference type="InterPro" id="IPR020616">
    <property type="entry name" value="Thiolase_N"/>
</dbReference>
<feature type="region of interest" description="Disordered" evidence="5">
    <location>
        <begin position="1325"/>
        <end position="1344"/>
    </location>
</feature>
<keyword evidence="4" id="KW-0012">Acyltransferase</keyword>
<feature type="domain" description="Thiolase N-terminal" evidence="7">
    <location>
        <begin position="32"/>
        <end position="286"/>
    </location>
</feature>
<dbReference type="Pfam" id="PF00108">
    <property type="entry name" value="Thiolase_N"/>
    <property type="match status" value="1"/>
</dbReference>
<comment type="subcellular location">
    <subcellularLocation>
        <location evidence="1">Cell envelope</location>
    </subcellularLocation>
</comment>
<dbReference type="Gene3D" id="3.40.47.10">
    <property type="match status" value="2"/>
</dbReference>
<evidence type="ECO:0000259" key="7">
    <source>
        <dbReference type="Pfam" id="PF00108"/>
    </source>
</evidence>
<dbReference type="Gene3D" id="2.70.98.70">
    <property type="match status" value="1"/>
</dbReference>
<feature type="domain" description="Heparinase II/III-like C-terminal" evidence="9">
    <location>
        <begin position="923"/>
        <end position="1135"/>
    </location>
</feature>
<comment type="caution">
    <text evidence="10">The sequence shown here is derived from an EMBL/GenBank/DDBJ whole genome shotgun (WGS) entry which is preliminary data.</text>
</comment>
<feature type="transmembrane region" description="Helical" evidence="6">
    <location>
        <begin position="1402"/>
        <end position="1423"/>
    </location>
</feature>
<evidence type="ECO:0000256" key="3">
    <source>
        <dbReference type="ARBA" id="ARBA00022679"/>
    </source>
</evidence>
<dbReference type="Pfam" id="PF07940">
    <property type="entry name" value="Hepar_II_III_C"/>
    <property type="match status" value="1"/>
</dbReference>
<organism evidence="10 11">
    <name type="scientific">Rhizopogon vesiculosus</name>
    <dbReference type="NCBI Taxonomy" id="180088"/>
    <lineage>
        <taxon>Eukaryota</taxon>
        <taxon>Fungi</taxon>
        <taxon>Dikarya</taxon>
        <taxon>Basidiomycota</taxon>
        <taxon>Agaricomycotina</taxon>
        <taxon>Agaricomycetes</taxon>
        <taxon>Agaricomycetidae</taxon>
        <taxon>Boletales</taxon>
        <taxon>Suillineae</taxon>
        <taxon>Rhizopogonaceae</taxon>
        <taxon>Rhizopogon</taxon>
    </lineage>
</organism>
<proteinExistence type="inferred from homology"/>
<dbReference type="SUPFAM" id="SSF53901">
    <property type="entry name" value="Thiolase-like"/>
    <property type="match status" value="2"/>
</dbReference>
<dbReference type="InterPro" id="IPR008929">
    <property type="entry name" value="Chondroitin_lyas"/>
</dbReference>
<evidence type="ECO:0000256" key="6">
    <source>
        <dbReference type="SAM" id="Phobius"/>
    </source>
</evidence>
<evidence type="ECO:0000313" key="11">
    <source>
        <dbReference type="Proteomes" id="UP000183567"/>
    </source>
</evidence>